<feature type="domain" description="LamG-like jellyroll fold" evidence="3">
    <location>
        <begin position="44"/>
        <end position="181"/>
    </location>
</feature>
<dbReference type="EMBL" id="UINC01174014">
    <property type="protein sequence ID" value="SVD79924.1"/>
    <property type="molecule type" value="Genomic_DNA"/>
</dbReference>
<dbReference type="AlphaFoldDB" id="A0A382Y9L0"/>
<reference evidence="4" key="1">
    <citation type="submission" date="2018-05" db="EMBL/GenBank/DDBJ databases">
        <authorList>
            <person name="Lanie J.A."/>
            <person name="Ng W.-L."/>
            <person name="Kazmierczak K.M."/>
            <person name="Andrzejewski T.M."/>
            <person name="Davidsen T.M."/>
            <person name="Wayne K.J."/>
            <person name="Tettelin H."/>
            <person name="Glass J.I."/>
            <person name="Rusch D."/>
            <person name="Podicherti R."/>
            <person name="Tsui H.-C.T."/>
            <person name="Winkler M.E."/>
        </authorList>
    </citation>
    <scope>NUCLEOTIDE SEQUENCE</scope>
</reference>
<keyword evidence="2" id="KW-1015">Disulfide bond</keyword>
<dbReference type="Pfam" id="PF13385">
    <property type="entry name" value="Laminin_G_3"/>
    <property type="match status" value="1"/>
</dbReference>
<feature type="non-terminal residue" evidence="4">
    <location>
        <position position="265"/>
    </location>
</feature>
<proteinExistence type="predicted"/>
<organism evidence="4">
    <name type="scientific">marine metagenome</name>
    <dbReference type="NCBI Taxonomy" id="408172"/>
    <lineage>
        <taxon>unclassified sequences</taxon>
        <taxon>metagenomes</taxon>
        <taxon>ecological metagenomes</taxon>
    </lineage>
</organism>
<keyword evidence="1" id="KW-0732">Signal</keyword>
<dbReference type="SUPFAM" id="SSF49899">
    <property type="entry name" value="Concanavalin A-like lectins/glucanases"/>
    <property type="match status" value="1"/>
</dbReference>
<feature type="non-terminal residue" evidence="4">
    <location>
        <position position="1"/>
    </location>
</feature>
<evidence type="ECO:0000313" key="4">
    <source>
        <dbReference type="EMBL" id="SVD79924.1"/>
    </source>
</evidence>
<dbReference type="Gene3D" id="2.60.120.200">
    <property type="match status" value="1"/>
</dbReference>
<dbReference type="SMART" id="SM00560">
    <property type="entry name" value="LamGL"/>
    <property type="match status" value="1"/>
</dbReference>
<evidence type="ECO:0000256" key="1">
    <source>
        <dbReference type="ARBA" id="ARBA00022729"/>
    </source>
</evidence>
<evidence type="ECO:0000259" key="3">
    <source>
        <dbReference type="SMART" id="SM00560"/>
    </source>
</evidence>
<accession>A0A382Y9L0</accession>
<evidence type="ECO:0000256" key="2">
    <source>
        <dbReference type="ARBA" id="ARBA00023157"/>
    </source>
</evidence>
<sequence length="265" mass="28340">LGGDSNGTGSPNWSVPGKFGGAGIAFDGTDGKFLLSTGLPQDEQAVTLSFWVYPESSDFHLFSLTGTAPAMSISLRNQRPVFSLDGLGQQSLPGTAVDEFWAKGYLPLNQWSHLALTFDLGERMVRFYLDGQLDNESSFSSNQLFPLSQAFRLGPQDGTEATATIGKVDDFRVYEAALSGSEISRLFGGGSGDFYQRTIEVTQISGYQSPEKVTVRFLQDGFPVSVDGFDSADYSPVTNGSGSAPSMIAPGVYELELTPTNPAVP</sequence>
<protein>
    <recommendedName>
        <fullName evidence="3">LamG-like jellyroll fold domain-containing protein</fullName>
    </recommendedName>
</protein>
<dbReference type="InterPro" id="IPR006558">
    <property type="entry name" value="LamG-like"/>
</dbReference>
<name>A0A382Y9L0_9ZZZZ</name>
<gene>
    <name evidence="4" type="ORF">METZ01_LOCUS432778</name>
</gene>
<dbReference type="InterPro" id="IPR013320">
    <property type="entry name" value="ConA-like_dom_sf"/>
</dbReference>